<evidence type="ECO:0000313" key="2">
    <source>
        <dbReference type="EMBL" id="PJC30338.1"/>
    </source>
</evidence>
<reference evidence="3" key="1">
    <citation type="submission" date="2017-09" db="EMBL/GenBank/DDBJ databases">
        <title>Depth-based differentiation of microbial function through sediment-hosted aquifers and enrichment of novel symbionts in the deep terrestrial subsurface.</title>
        <authorList>
            <person name="Probst A.J."/>
            <person name="Ladd B."/>
            <person name="Jarett J.K."/>
            <person name="Geller-Mcgrath D.E."/>
            <person name="Sieber C.M.K."/>
            <person name="Emerson J.B."/>
            <person name="Anantharaman K."/>
            <person name="Thomas B.C."/>
            <person name="Malmstrom R."/>
            <person name="Stieglmeier M."/>
            <person name="Klingl A."/>
            <person name="Woyke T."/>
            <person name="Ryan C.M."/>
            <person name="Banfield J.F."/>
        </authorList>
    </citation>
    <scope>NUCLEOTIDE SEQUENCE [LARGE SCALE GENOMIC DNA]</scope>
</reference>
<dbReference type="Gene3D" id="1.10.10.2520">
    <property type="entry name" value="Cell wall hydrolase SleB, domain 1"/>
    <property type="match status" value="1"/>
</dbReference>
<comment type="caution">
    <text evidence="2">The sequence shown here is derived from an EMBL/GenBank/DDBJ whole genome shotgun (WGS) entry which is preliminary data.</text>
</comment>
<evidence type="ECO:0000313" key="3">
    <source>
        <dbReference type="Proteomes" id="UP000231383"/>
    </source>
</evidence>
<accession>A0A2M8EWU1</accession>
<dbReference type="Pfam" id="PF07486">
    <property type="entry name" value="Hydrolase_2"/>
    <property type="match status" value="1"/>
</dbReference>
<dbReference type="Proteomes" id="UP000231383">
    <property type="component" value="Unassembled WGS sequence"/>
</dbReference>
<feature type="domain" description="Cell wall hydrolase SleB" evidence="1">
    <location>
        <begin position="272"/>
        <end position="387"/>
    </location>
</feature>
<dbReference type="InterPro" id="IPR042047">
    <property type="entry name" value="SleB_dom1"/>
</dbReference>
<dbReference type="GO" id="GO:0016787">
    <property type="term" value="F:hydrolase activity"/>
    <property type="evidence" value="ECO:0007669"/>
    <property type="project" value="InterPro"/>
</dbReference>
<dbReference type="InterPro" id="IPR011105">
    <property type="entry name" value="Cell_wall_hydrolase_SleB"/>
</dbReference>
<organism evidence="2 3">
    <name type="scientific">Candidatus Roizmanbacteria bacterium CG_4_9_14_0_2_um_filter_39_13</name>
    <dbReference type="NCBI Taxonomy" id="1974839"/>
    <lineage>
        <taxon>Bacteria</taxon>
        <taxon>Candidatus Roizmaniibacteriota</taxon>
    </lineage>
</organism>
<evidence type="ECO:0000259" key="1">
    <source>
        <dbReference type="Pfam" id="PF07486"/>
    </source>
</evidence>
<dbReference type="AlphaFoldDB" id="A0A2M8EWU1"/>
<dbReference type="EMBL" id="PFSC01000159">
    <property type="protein sequence ID" value="PJC30338.1"/>
    <property type="molecule type" value="Genomic_DNA"/>
</dbReference>
<sequence>MVGKIITKTTTINFQIKTFGLYAVSITARCQSGKLLGLRGGENLRVEIDDIQLREVPSEDKPQYVDIPPTWNGTELKGLAKTVIFILALDKGDHTLKFVPTPSATIETYTITPIQNPQDITLTLNNQAEDGNRRPWYTFVLVNLPLQSLSADITVDWHLFDGDDVKLVVDGNIEENAENKHWKNWIWHATLGQIFSGAKREKKTFTKQLLKGIHYIELWADKKPTLHSVNLNLGDYTPKRIPTVEDPRWTGDFSDDTEQILLARLILGEMEGQSQQAKIGAGFTVLNRFRKKRSHWGYTLHEIILKDAQYDAFWNEDTTPKVKNPLDHVSRAEWENCYKIAGQILSGAISDPTSGATHFYSIATNSDFPSWATDDVYKTKIGITYFYELER</sequence>
<protein>
    <recommendedName>
        <fullName evidence="1">Cell wall hydrolase SleB domain-containing protein</fullName>
    </recommendedName>
</protein>
<name>A0A2M8EWU1_9BACT</name>
<gene>
    <name evidence="2" type="ORF">CO051_06215</name>
</gene>
<proteinExistence type="predicted"/>